<feature type="domain" description="DUF11" evidence="2">
    <location>
        <begin position="313"/>
        <end position="428"/>
    </location>
</feature>
<evidence type="ECO:0000259" key="3">
    <source>
        <dbReference type="Pfam" id="PF20419"/>
    </source>
</evidence>
<feature type="domain" description="DUF6701" evidence="3">
    <location>
        <begin position="461"/>
        <end position="976"/>
    </location>
</feature>
<comment type="caution">
    <text evidence="4">The sequence shown here is derived from an EMBL/GenBank/DDBJ whole genome shotgun (WGS) entry which is preliminary data.</text>
</comment>
<gene>
    <name evidence="4" type="ORF">D3872_02680</name>
</gene>
<dbReference type="EMBL" id="QYUP01000021">
    <property type="protein sequence ID" value="RJG25825.1"/>
    <property type="molecule type" value="Genomic_DNA"/>
</dbReference>
<dbReference type="NCBIfam" id="TIGR01451">
    <property type="entry name" value="B_ant_repeat"/>
    <property type="match status" value="1"/>
</dbReference>
<reference evidence="4 5" key="1">
    <citation type="submission" date="2018-09" db="EMBL/GenBank/DDBJ databases">
        <authorList>
            <person name="Zhu H."/>
        </authorList>
    </citation>
    <scope>NUCLEOTIDE SEQUENCE [LARGE SCALE GENOMIC DNA]</scope>
    <source>
        <strain evidence="4 5">K1S02-61</strain>
    </source>
</reference>
<evidence type="ECO:0000313" key="5">
    <source>
        <dbReference type="Proteomes" id="UP000284006"/>
    </source>
</evidence>
<dbReference type="OrthoDB" id="9790247at2"/>
<keyword evidence="5" id="KW-1185">Reference proteome</keyword>
<dbReference type="InterPro" id="IPR001434">
    <property type="entry name" value="OmcB-like_DUF11"/>
</dbReference>
<proteinExistence type="predicted"/>
<keyword evidence="1" id="KW-0732">Signal</keyword>
<accession>A0A418Y7G2</accession>
<dbReference type="InterPro" id="IPR047589">
    <property type="entry name" value="DUF11_rpt"/>
</dbReference>
<dbReference type="AlphaFoldDB" id="A0A418Y7G2"/>
<feature type="signal peptide" evidence="1">
    <location>
        <begin position="1"/>
        <end position="26"/>
    </location>
</feature>
<evidence type="ECO:0000256" key="1">
    <source>
        <dbReference type="SAM" id="SignalP"/>
    </source>
</evidence>
<name>A0A418Y7G2_9BURK</name>
<dbReference type="RefSeq" id="WP_119809356.1">
    <property type="nucleotide sequence ID" value="NZ_QYUP01000021.1"/>
</dbReference>
<protein>
    <submittedName>
        <fullName evidence="4">DUF11 domain-containing protein</fullName>
    </submittedName>
</protein>
<evidence type="ECO:0000313" key="4">
    <source>
        <dbReference type="EMBL" id="RJG25825.1"/>
    </source>
</evidence>
<evidence type="ECO:0000259" key="2">
    <source>
        <dbReference type="Pfam" id="PF01345"/>
    </source>
</evidence>
<dbReference type="Proteomes" id="UP000284006">
    <property type="component" value="Unassembled WGS sequence"/>
</dbReference>
<organism evidence="4 5">
    <name type="scientific">Massilia cavernae</name>
    <dbReference type="NCBI Taxonomy" id="2320864"/>
    <lineage>
        <taxon>Bacteria</taxon>
        <taxon>Pseudomonadati</taxon>
        <taxon>Pseudomonadota</taxon>
        <taxon>Betaproteobacteria</taxon>
        <taxon>Burkholderiales</taxon>
        <taxon>Oxalobacteraceae</taxon>
        <taxon>Telluria group</taxon>
        <taxon>Massilia</taxon>
    </lineage>
</organism>
<dbReference type="Pfam" id="PF01345">
    <property type="entry name" value="DUF11"/>
    <property type="match status" value="1"/>
</dbReference>
<feature type="chain" id="PRO_5019180700" evidence="1">
    <location>
        <begin position="27"/>
        <end position="978"/>
    </location>
</feature>
<dbReference type="InterPro" id="IPR046524">
    <property type="entry name" value="DUF6701"/>
</dbReference>
<dbReference type="Pfam" id="PF20419">
    <property type="entry name" value="DUF6701"/>
    <property type="match status" value="1"/>
</dbReference>
<sequence length="978" mass="101914">MRSALEHSIRLMLLLWLALAGHAARADTAIRLFESYAGNVNFVGTQVTIRKKNDDKLCDVFGPTANRKAAIAGIPNSATIIGAHLYWAGSAYNPDYTITFEGATVAAASDRRYYSTTIGNDFNYFSGAADVTTQVKSKRNGTYTFKGLTVSNGSPYCAVEGVTGGFALLVIYSDSSQPYRVLNMYEGFQFMRYTGITLNLSNFKIPSPMGNVTGRVSHITWEGDAALQQEGENLRFNGSAMTDNSNPAGNQFNSKSNINGDNASYGIDFDAYNIASPIIQSGETTASTRYESGQDLVLLSAEIIALPNVPAADLGLSMTRVDEMITGQDVRFTLSVKNFGPSTETGPTITDTLPDGLSYVSGSGTGWSCTASGQTVTCSNARSVASGASLPDLTLTARVTGSGVLTNNATVSGKLFDHVSGNNSASATGTVAQSFVFTDKACKSGAAFGAADQPCTTAPTPVAAGEDRTIHITFMSGGVPTRLSNGSATDVALKFALSCLNPTQHAGVQAVYAGVALPLCAEGGAAPTAWSAARTLTVAKGEASVAATFNYEDVGKVQLYMQATATGNVATGVPFVVYPYEITLSESAAALIKAGENFPMTATAFAKKVGSAQKATPNFGREIEPESFAVPGVVKADSAMAAEPALAGSFDDIDAGASSGSFNWSEVGVIKATPGIKNKNNTATYLDNGMPTSFNTLQVGRFIPHHFSTAVTAPMECAPKMGCSGSVEKGAAYSEQGFGVTVTAHSASHSVTRNYAGTYARDTALTAWSAAGGTAANSGATLTAPLLKAADFAAGAATVTVSYKLQNKFVHSAPYAAPSTAASAFLRAAEGTGGDGVTSKHDPGPEEEGLRIVSGRLLVPNGHGSERLGLPLTLAAQYWSANKTWVVTGTDGKSKVDPAKAAFTNLQGQAVPNNVISLQPASERTLAAGVTGFTLRLALPVVGTYDLLLDHEKWLPSTKGRFRFGVRKSPLIYLRESY</sequence>